<dbReference type="Proteomes" id="UP000282876">
    <property type="component" value="Unassembled WGS sequence"/>
</dbReference>
<dbReference type="Pfam" id="PF13646">
    <property type="entry name" value="HEAT_2"/>
    <property type="match status" value="1"/>
</dbReference>
<organism evidence="1 2">
    <name type="scientific">Tubulinosema ratisbonensis</name>
    <dbReference type="NCBI Taxonomy" id="291195"/>
    <lineage>
        <taxon>Eukaryota</taxon>
        <taxon>Fungi</taxon>
        <taxon>Fungi incertae sedis</taxon>
        <taxon>Microsporidia</taxon>
        <taxon>Tubulinosematoidea</taxon>
        <taxon>Tubulinosematidae</taxon>
        <taxon>Tubulinosema</taxon>
    </lineage>
</organism>
<dbReference type="STRING" id="291195.A0A437AHR8"/>
<gene>
    <name evidence="1" type="ORF">TUBRATIS_28620</name>
</gene>
<reference evidence="1 2" key="1">
    <citation type="submission" date="2018-10" db="EMBL/GenBank/DDBJ databases">
        <title>Draft genome sequence of the microsporidian Tubulinosema ratisbonensis.</title>
        <authorList>
            <person name="Polonais V."/>
            <person name="Peyretaillade E."/>
            <person name="Niehus S."/>
            <person name="Wawrzyniak I."/>
            <person name="Franchet A."/>
            <person name="Gaspin C."/>
            <person name="Reichstadt M."/>
            <person name="Belser C."/>
            <person name="Labadie K."/>
            <person name="Delbac F."/>
            <person name="Ferrandon D."/>
        </authorList>
    </citation>
    <scope>NUCLEOTIDE SEQUENCE [LARGE SCALE GENOMIC DNA]</scope>
    <source>
        <strain evidence="1 2">Franzen</strain>
    </source>
</reference>
<dbReference type="InterPro" id="IPR011989">
    <property type="entry name" value="ARM-like"/>
</dbReference>
<dbReference type="VEuPathDB" id="MicrosporidiaDB:TUBRATIS_28620"/>
<comment type="caution">
    <text evidence="1">The sequence shown here is derived from an EMBL/GenBank/DDBJ whole genome shotgun (WGS) entry which is preliminary data.</text>
</comment>
<dbReference type="EMBL" id="RCSS01000799">
    <property type="protein sequence ID" value="RVD90710.1"/>
    <property type="molecule type" value="Genomic_DNA"/>
</dbReference>
<protein>
    <submittedName>
        <fullName evidence="1">Uncharacterized protein</fullName>
    </submittedName>
</protein>
<name>A0A437AHR8_9MICR</name>
<dbReference type="SUPFAM" id="SSF48371">
    <property type="entry name" value="ARM repeat"/>
    <property type="match status" value="1"/>
</dbReference>
<accession>A0A437AHR8</accession>
<dbReference type="OrthoDB" id="2189986at2759"/>
<evidence type="ECO:0000313" key="2">
    <source>
        <dbReference type="Proteomes" id="UP000282876"/>
    </source>
</evidence>
<dbReference type="Gene3D" id="1.25.10.10">
    <property type="entry name" value="Leucine-rich Repeat Variant"/>
    <property type="match status" value="1"/>
</dbReference>
<dbReference type="AlphaFoldDB" id="A0A437AHR8"/>
<evidence type="ECO:0000313" key="1">
    <source>
        <dbReference type="EMBL" id="RVD90710.1"/>
    </source>
</evidence>
<keyword evidence="2" id="KW-1185">Reference proteome</keyword>
<proteinExistence type="predicted"/>
<sequence length="594" mass="70570">MLPGFVHSKKQKYKICKLLTQLEKDIKDNQVKNVAEYLNSCESDCEAYHKESILSYQLKTNKNIDLNFIKENLTANEPNLRFLSLKILLKNSEISQKETKFYLNDSFYKIRCLILKNVLKLNQKINLEKIKELIKDENFEVRKLAIKCLLKFENKNTEFICKYITDKNKEVRILAAKSLKKLKIKDFKSLFSKNENGAFIYGLEDENHKVRLETLKSISCMCNKAIKDEAFDFLTYLLSDEREELRLVSSKILKKLSKKFLWKIPSENLKLLLLTLEDKNRKIVKNILNVCGNLIYSLETFFIFNKLVEKLENGKNKIMFYNCIKKIVSTNLELFNTHSNEFSDRIINYKKKEVSTTKDKYIANLIVLSELNKKEYDFEEKLVLQNEFNFLKIKLHKEKGNFKEEEFLVYKNTLLSLLNNLTKDINFYKKFFYKNYTENNFNDFFCEIYKAIKNYKKNKEFRAINYVLKKYNITSKEKKEIFMIEELKEIISNLKSEEIKNVFFMVNIFKNEIYSLTPILDCKVRIATNCKNGYFLRIKNDKSGIKCYYKLSTVIHLFLQVDNLEDLSICVVKKEKEDVILTTPEKLINKLNKN</sequence>
<dbReference type="InterPro" id="IPR016024">
    <property type="entry name" value="ARM-type_fold"/>
</dbReference>